<evidence type="ECO:0000313" key="4">
    <source>
        <dbReference type="Proteomes" id="UP000076744"/>
    </source>
</evidence>
<dbReference type="EC" id="3.5.1.89" evidence="2"/>
<gene>
    <name evidence="3" type="ORF">ISF_07437</name>
</gene>
<evidence type="ECO:0000256" key="1">
    <source>
        <dbReference type="ARBA" id="ARBA00006066"/>
    </source>
</evidence>
<dbReference type="STRING" id="1081104.A0A167PQG9"/>
<comment type="caution">
    <text evidence="3">The sequence shown here is derived from an EMBL/GenBank/DDBJ whole genome shotgun (WGS) entry which is preliminary data.</text>
</comment>
<dbReference type="SUPFAM" id="SSF102588">
    <property type="entry name" value="LmbE-like"/>
    <property type="match status" value="1"/>
</dbReference>
<reference evidence="3 4" key="1">
    <citation type="journal article" date="2016" name="Genome Biol. Evol.">
        <title>Divergent and convergent evolution of fungal pathogenicity.</title>
        <authorList>
            <person name="Shang Y."/>
            <person name="Xiao G."/>
            <person name="Zheng P."/>
            <person name="Cen K."/>
            <person name="Zhan S."/>
            <person name="Wang C."/>
        </authorList>
    </citation>
    <scope>NUCLEOTIDE SEQUENCE [LARGE SCALE GENOMIC DNA]</scope>
    <source>
        <strain evidence="3 4">ARSEF 2679</strain>
    </source>
</reference>
<organism evidence="3 4">
    <name type="scientific">Cordyceps fumosorosea (strain ARSEF 2679)</name>
    <name type="common">Isaria fumosorosea</name>
    <dbReference type="NCBI Taxonomy" id="1081104"/>
    <lineage>
        <taxon>Eukaryota</taxon>
        <taxon>Fungi</taxon>
        <taxon>Dikarya</taxon>
        <taxon>Ascomycota</taxon>
        <taxon>Pezizomycotina</taxon>
        <taxon>Sordariomycetes</taxon>
        <taxon>Hypocreomycetidae</taxon>
        <taxon>Hypocreales</taxon>
        <taxon>Cordycipitaceae</taxon>
        <taxon>Cordyceps</taxon>
    </lineage>
</organism>
<dbReference type="GO" id="GO:0016020">
    <property type="term" value="C:membrane"/>
    <property type="evidence" value="ECO:0007669"/>
    <property type="project" value="GOC"/>
</dbReference>
<evidence type="ECO:0000313" key="3">
    <source>
        <dbReference type="EMBL" id="OAA56921.1"/>
    </source>
</evidence>
<dbReference type="Gene3D" id="3.40.50.10320">
    <property type="entry name" value="LmbE-like"/>
    <property type="match status" value="1"/>
</dbReference>
<dbReference type="PANTHER" id="PTHR12993:SF11">
    <property type="entry name" value="N-ACETYLGLUCOSAMINYL-PHOSPHATIDYLINOSITOL DE-N-ACETYLASE"/>
    <property type="match status" value="1"/>
</dbReference>
<dbReference type="GeneID" id="30023729"/>
<comment type="similarity">
    <text evidence="1">Belongs to the PIGL family.</text>
</comment>
<dbReference type="GO" id="GO:0006506">
    <property type="term" value="P:GPI anchor biosynthetic process"/>
    <property type="evidence" value="ECO:0007669"/>
    <property type="project" value="UniProtKB-UniPathway"/>
</dbReference>
<dbReference type="Pfam" id="PF02585">
    <property type="entry name" value="PIG-L"/>
    <property type="match status" value="1"/>
</dbReference>
<name>A0A167PQG9_CORFA</name>
<dbReference type="AlphaFoldDB" id="A0A167PQG9"/>
<dbReference type="RefSeq" id="XP_018701952.1">
    <property type="nucleotide sequence ID" value="XM_018851040.1"/>
</dbReference>
<sequence length="292" mass="32876">MKLLLLLLVIAIVLLLGVCYGRLTAAVQRRLPKLQNKRICLLIAHPDDESMFFAPTLLALTRPETGNHVKVLCLSTGNNQGLGQIRKKELFKSCSMLGLKQDDVFVIDSIKFRDSQECTWDKDDISNLLYEPFIRETADGPPSSPKSKKTIVPILDVLITFDQHGVSSHPNHISLYNGARAFVSSLRQRQTGSEQPGVDLYTLTTVPLLRKFTSFMDGFVTWLIWSGDAERQGGGGKARRLLFFNSLTGEGGVPTAWRTMTTAHKSQMVWFRWAWVAFSRYMVVNDLKLEQT</sequence>
<protein>
    <recommendedName>
        <fullName evidence="2">N-acetylglucosaminylphosphatidylinositol deacetylase</fullName>
        <ecNumber evidence="2">3.5.1.89</ecNumber>
    </recommendedName>
</protein>
<dbReference type="OrthoDB" id="440160at2759"/>
<dbReference type="GO" id="GO:0000225">
    <property type="term" value="F:N-acetylglucosaminylphosphatidylinositol deacetylase activity"/>
    <property type="evidence" value="ECO:0007669"/>
    <property type="project" value="UniProtKB-EC"/>
</dbReference>
<dbReference type="UniPathway" id="UPA00196"/>
<dbReference type="Proteomes" id="UP000076744">
    <property type="component" value="Unassembled WGS sequence"/>
</dbReference>
<dbReference type="PANTHER" id="PTHR12993">
    <property type="entry name" value="N-ACETYLGLUCOSAMINYL-PHOSPHATIDYLINOSITOL DE-N-ACETYLASE-RELATED"/>
    <property type="match status" value="1"/>
</dbReference>
<accession>A0A167PQG9</accession>
<dbReference type="InterPro" id="IPR003737">
    <property type="entry name" value="GlcNAc_PI_deacetylase-related"/>
</dbReference>
<dbReference type="InterPro" id="IPR024078">
    <property type="entry name" value="LmbE-like_dom_sf"/>
</dbReference>
<keyword evidence="4" id="KW-1185">Reference proteome</keyword>
<dbReference type="EMBL" id="AZHB01000021">
    <property type="protein sequence ID" value="OAA56921.1"/>
    <property type="molecule type" value="Genomic_DNA"/>
</dbReference>
<evidence type="ECO:0000256" key="2">
    <source>
        <dbReference type="ARBA" id="ARBA00012176"/>
    </source>
</evidence>
<proteinExistence type="inferred from homology"/>
<dbReference type="GO" id="GO:0005783">
    <property type="term" value="C:endoplasmic reticulum"/>
    <property type="evidence" value="ECO:0007669"/>
    <property type="project" value="TreeGrafter"/>
</dbReference>